<dbReference type="Proteomes" id="UP000297871">
    <property type="component" value="Unassembled WGS sequence"/>
</dbReference>
<dbReference type="PANTHER" id="PTHR24198">
    <property type="entry name" value="ANKYRIN REPEAT AND PROTEIN KINASE DOMAIN-CONTAINING PROTEIN"/>
    <property type="match status" value="1"/>
</dbReference>
<feature type="signal peptide" evidence="4">
    <location>
        <begin position="1"/>
        <end position="19"/>
    </location>
</feature>
<dbReference type="SMART" id="SM00248">
    <property type="entry name" value="ANK"/>
    <property type="match status" value="5"/>
</dbReference>
<proteinExistence type="predicted"/>
<reference evidence="5" key="1">
    <citation type="journal article" date="2019" name="PLoS Negl. Trop. Dis.">
        <title>Revisiting the worldwide diversity of Leptospira species in the environment.</title>
        <authorList>
            <person name="Vincent A.T."/>
            <person name="Schiettekatte O."/>
            <person name="Bourhy P."/>
            <person name="Veyrier F.J."/>
            <person name="Picardeau M."/>
        </authorList>
    </citation>
    <scope>NUCLEOTIDE SEQUENCE [LARGE SCALE GENOMIC DNA]</scope>
    <source>
        <strain evidence="5">201800265</strain>
    </source>
</reference>
<sequence>MNLFKKTFLIAFIASLLSAACSSTEHRDHAQDFFIEEAYIDYPIHLLARFGNTNGIEKLFKNNYSAIDRVSPPDDWTALMLASAYGHLDTVKFLISKGAKIDFRSEKCGCTALLTATHQQETNENHYKVVEFLLSKGADSNAVDNLGDDALIVPVKNKKYEIVKLLLTKRKFNLSRRNKEGRSAMDYAKDNEDTEMIKILESHSNISR</sequence>
<dbReference type="InterPro" id="IPR002110">
    <property type="entry name" value="Ankyrin_rpt"/>
</dbReference>
<keyword evidence="6" id="KW-1185">Reference proteome</keyword>
<evidence type="ECO:0000256" key="2">
    <source>
        <dbReference type="ARBA" id="ARBA00023043"/>
    </source>
</evidence>
<evidence type="ECO:0000313" key="6">
    <source>
        <dbReference type="Proteomes" id="UP000297871"/>
    </source>
</evidence>
<dbReference type="PROSITE" id="PS50297">
    <property type="entry name" value="ANK_REP_REGION"/>
    <property type="match status" value="1"/>
</dbReference>
<dbReference type="AlphaFoldDB" id="A0A4R9J551"/>
<dbReference type="PRINTS" id="PR01415">
    <property type="entry name" value="ANKYRIN"/>
</dbReference>
<feature type="repeat" description="ANK" evidence="3">
    <location>
        <begin position="108"/>
        <end position="145"/>
    </location>
</feature>
<feature type="chain" id="PRO_5020901272" evidence="4">
    <location>
        <begin position="20"/>
        <end position="208"/>
    </location>
</feature>
<dbReference type="Pfam" id="PF12796">
    <property type="entry name" value="Ank_2"/>
    <property type="match status" value="1"/>
</dbReference>
<dbReference type="SUPFAM" id="SSF48403">
    <property type="entry name" value="Ankyrin repeat"/>
    <property type="match status" value="1"/>
</dbReference>
<dbReference type="RefSeq" id="WP_135614029.1">
    <property type="nucleotide sequence ID" value="NZ_RQFY01000004.1"/>
</dbReference>
<evidence type="ECO:0000256" key="3">
    <source>
        <dbReference type="PROSITE-ProRule" id="PRU00023"/>
    </source>
</evidence>
<evidence type="ECO:0000313" key="5">
    <source>
        <dbReference type="EMBL" id="TGL33743.1"/>
    </source>
</evidence>
<dbReference type="OrthoDB" id="671583at2"/>
<dbReference type="PROSITE" id="PS51257">
    <property type="entry name" value="PROKAR_LIPOPROTEIN"/>
    <property type="match status" value="1"/>
</dbReference>
<keyword evidence="1" id="KW-0677">Repeat</keyword>
<evidence type="ECO:0000256" key="4">
    <source>
        <dbReference type="SAM" id="SignalP"/>
    </source>
</evidence>
<accession>A0A4R9J551</accession>
<protein>
    <submittedName>
        <fullName evidence="5">Ankyrin repeat domain-containing protein</fullName>
    </submittedName>
</protein>
<comment type="caution">
    <text evidence="5">The sequence shown here is derived from an EMBL/GenBank/DDBJ whole genome shotgun (WGS) entry which is preliminary data.</text>
</comment>
<keyword evidence="4" id="KW-0732">Signal</keyword>
<dbReference type="Gene3D" id="1.25.40.20">
    <property type="entry name" value="Ankyrin repeat-containing domain"/>
    <property type="match status" value="1"/>
</dbReference>
<evidence type="ECO:0000256" key="1">
    <source>
        <dbReference type="ARBA" id="ARBA00022737"/>
    </source>
</evidence>
<dbReference type="InterPro" id="IPR036770">
    <property type="entry name" value="Ankyrin_rpt-contain_sf"/>
</dbReference>
<name>A0A4R9J551_9LEPT</name>
<organism evidence="5 6">
    <name type="scientific">Leptospira koniambonensis</name>
    <dbReference type="NCBI Taxonomy" id="2484950"/>
    <lineage>
        <taxon>Bacteria</taxon>
        <taxon>Pseudomonadati</taxon>
        <taxon>Spirochaetota</taxon>
        <taxon>Spirochaetia</taxon>
        <taxon>Leptospirales</taxon>
        <taxon>Leptospiraceae</taxon>
        <taxon>Leptospira</taxon>
    </lineage>
</organism>
<dbReference type="PANTHER" id="PTHR24198:SF165">
    <property type="entry name" value="ANKYRIN REPEAT-CONTAINING PROTEIN-RELATED"/>
    <property type="match status" value="1"/>
</dbReference>
<dbReference type="PROSITE" id="PS50088">
    <property type="entry name" value="ANK_REPEAT"/>
    <property type="match status" value="2"/>
</dbReference>
<keyword evidence="2 3" id="KW-0040">ANK repeat</keyword>
<dbReference type="EMBL" id="RQFY01000004">
    <property type="protein sequence ID" value="TGL33743.1"/>
    <property type="molecule type" value="Genomic_DNA"/>
</dbReference>
<feature type="repeat" description="ANK" evidence="3">
    <location>
        <begin position="74"/>
        <end position="106"/>
    </location>
</feature>
<gene>
    <name evidence="5" type="ORF">EHQ52_04190</name>
</gene>